<feature type="domain" description="Inositol polyphosphate-related phosphatase" evidence="1">
    <location>
        <begin position="1"/>
        <end position="229"/>
    </location>
</feature>
<protein>
    <submittedName>
        <fullName evidence="2">Phosphatidylinositol phosphatase</fullName>
        <ecNumber evidence="2">3.1.3.56</ecNumber>
    </submittedName>
</protein>
<accession>B8LD04</accession>
<dbReference type="PANTHER" id="PTHR11200:SF300">
    <property type="entry name" value="TYPE II INOSITOL 1,4,5-TRISPHOSPHATE 5-PHOSPHATASE"/>
    <property type="match status" value="1"/>
</dbReference>
<dbReference type="Gene3D" id="3.60.10.10">
    <property type="entry name" value="Endonuclease/exonuclease/phosphatase"/>
    <property type="match status" value="1"/>
</dbReference>
<dbReference type="Pfam" id="PF22669">
    <property type="entry name" value="Exo_endo_phos2"/>
    <property type="match status" value="1"/>
</dbReference>
<dbReference type="Proteomes" id="UP000001449">
    <property type="component" value="Unassembled WGS sequence"/>
</dbReference>
<dbReference type="InterPro" id="IPR046985">
    <property type="entry name" value="IP5"/>
</dbReference>
<dbReference type="GO" id="GO:0046856">
    <property type="term" value="P:phosphatidylinositol dephosphorylation"/>
    <property type="evidence" value="ECO:0007669"/>
    <property type="project" value="InterPro"/>
</dbReference>
<dbReference type="GeneID" id="7446257"/>
<dbReference type="PANTHER" id="PTHR11200">
    <property type="entry name" value="INOSITOL 5-PHOSPHATASE"/>
    <property type="match status" value="1"/>
</dbReference>
<feature type="non-terminal residue" evidence="2">
    <location>
        <position position="1"/>
    </location>
</feature>
<dbReference type="STRING" id="35128.B8LD04"/>
<keyword evidence="2" id="KW-0378">Hydrolase</keyword>
<dbReference type="InParanoid" id="B8LD04"/>
<feature type="non-terminal residue" evidence="2">
    <location>
        <position position="229"/>
    </location>
</feature>
<dbReference type="EMBL" id="DS999419">
    <property type="protein sequence ID" value="EED86722.1"/>
    <property type="molecule type" value="Genomic_DNA"/>
</dbReference>
<dbReference type="GO" id="GO:0004439">
    <property type="term" value="F:phosphatidylinositol-4,5-bisphosphate 5-phosphatase activity"/>
    <property type="evidence" value="ECO:0000318"/>
    <property type="project" value="GO_Central"/>
</dbReference>
<evidence type="ECO:0000259" key="1">
    <source>
        <dbReference type="SMART" id="SM00128"/>
    </source>
</evidence>
<dbReference type="SMART" id="SM00128">
    <property type="entry name" value="IPPc"/>
    <property type="match status" value="1"/>
</dbReference>
<dbReference type="AlphaFoldDB" id="B8LD04"/>
<sequence>YVPIAIHSLGGIQMALYCHRDVLGDVESINIADVTCGVGNVFHNKGAIGVYLNSDDTKSSRILLVTGHLAAHVTNVDARNDDFKRIMSLVPCDGSHLLGSMDHIFFSGDLNYRVDLPREFVERCIIDIQKCKTKEVVGESMNKLLRRDQLLQTMASGRAFPNFSEGKISFMPTFKFDKGSPHYDTSHKQRVPAWTDRILFRSNSIRVLEYNSVPKAMHSDHRPVYGSYR</sequence>
<gene>
    <name evidence="2" type="ORF">THAPSDRAFT_264570</name>
</gene>
<proteinExistence type="predicted"/>
<dbReference type="SUPFAM" id="SSF56219">
    <property type="entry name" value="DNase I-like"/>
    <property type="match status" value="1"/>
</dbReference>
<evidence type="ECO:0000313" key="3">
    <source>
        <dbReference type="Proteomes" id="UP000001449"/>
    </source>
</evidence>
<reference evidence="2 3" key="1">
    <citation type="journal article" date="2004" name="Science">
        <title>The genome of the diatom Thalassiosira pseudonana: ecology, evolution, and metabolism.</title>
        <authorList>
            <person name="Armbrust E.V."/>
            <person name="Berges J.A."/>
            <person name="Bowler C."/>
            <person name="Green B.R."/>
            <person name="Martinez D."/>
            <person name="Putnam N.H."/>
            <person name="Zhou S."/>
            <person name="Allen A.E."/>
            <person name="Apt K.E."/>
            <person name="Bechner M."/>
            <person name="Brzezinski M.A."/>
            <person name="Chaal B.K."/>
            <person name="Chiovitti A."/>
            <person name="Davis A.K."/>
            <person name="Demarest M.S."/>
            <person name="Detter J.C."/>
            <person name="Glavina T."/>
            <person name="Goodstein D."/>
            <person name="Hadi M.Z."/>
            <person name="Hellsten U."/>
            <person name="Hildebrand M."/>
            <person name="Jenkins B.D."/>
            <person name="Jurka J."/>
            <person name="Kapitonov V.V."/>
            <person name="Kroger N."/>
            <person name="Lau W.W."/>
            <person name="Lane T.W."/>
            <person name="Larimer F.W."/>
            <person name="Lippmeier J.C."/>
            <person name="Lucas S."/>
            <person name="Medina M."/>
            <person name="Montsant A."/>
            <person name="Obornik M."/>
            <person name="Parker M.S."/>
            <person name="Palenik B."/>
            <person name="Pazour G.J."/>
            <person name="Richardson P.M."/>
            <person name="Rynearson T.A."/>
            <person name="Saito M.A."/>
            <person name="Schwartz D.C."/>
            <person name="Thamatrakoln K."/>
            <person name="Valentin K."/>
            <person name="Vardi A."/>
            <person name="Wilkerson F.P."/>
            <person name="Rokhsar D.S."/>
        </authorList>
    </citation>
    <scope>NUCLEOTIDE SEQUENCE [LARGE SCALE GENOMIC DNA]</scope>
    <source>
        <strain evidence="2 3">CCMP1335</strain>
    </source>
</reference>
<dbReference type="eggNOG" id="KOG0566">
    <property type="taxonomic scope" value="Eukaryota"/>
</dbReference>
<dbReference type="KEGG" id="tps:THAPSDRAFT_264570"/>
<dbReference type="PaxDb" id="35128-Thaps264570"/>
<dbReference type="EC" id="3.1.3.56" evidence="2"/>
<dbReference type="RefSeq" id="XP_002296994.1">
    <property type="nucleotide sequence ID" value="XM_002296958.1"/>
</dbReference>
<dbReference type="InterPro" id="IPR036691">
    <property type="entry name" value="Endo/exonu/phosph_ase_sf"/>
</dbReference>
<evidence type="ECO:0000313" key="2">
    <source>
        <dbReference type="EMBL" id="EED86722.1"/>
    </source>
</evidence>
<dbReference type="OMA" id="FVERCII"/>
<dbReference type="GO" id="GO:0004445">
    <property type="term" value="F:inositol-polyphosphate 5-phosphatase activity"/>
    <property type="evidence" value="ECO:0007669"/>
    <property type="project" value="UniProtKB-EC"/>
</dbReference>
<organism evidence="2 3">
    <name type="scientific">Thalassiosira pseudonana</name>
    <name type="common">Marine diatom</name>
    <name type="synonym">Cyclotella nana</name>
    <dbReference type="NCBI Taxonomy" id="35128"/>
    <lineage>
        <taxon>Eukaryota</taxon>
        <taxon>Sar</taxon>
        <taxon>Stramenopiles</taxon>
        <taxon>Ochrophyta</taxon>
        <taxon>Bacillariophyta</taxon>
        <taxon>Coscinodiscophyceae</taxon>
        <taxon>Thalassiosirophycidae</taxon>
        <taxon>Thalassiosirales</taxon>
        <taxon>Thalassiosiraceae</taxon>
        <taxon>Thalassiosira</taxon>
    </lineage>
</organism>
<keyword evidence="3" id="KW-1185">Reference proteome</keyword>
<dbReference type="HOGENOM" id="CLU_1344973_0_0_1"/>
<reference evidence="2 3" key="2">
    <citation type="journal article" date="2008" name="Nature">
        <title>The Phaeodactylum genome reveals the evolutionary history of diatom genomes.</title>
        <authorList>
            <person name="Bowler C."/>
            <person name="Allen A.E."/>
            <person name="Badger J.H."/>
            <person name="Grimwood J."/>
            <person name="Jabbari K."/>
            <person name="Kuo A."/>
            <person name="Maheswari U."/>
            <person name="Martens C."/>
            <person name="Maumus F."/>
            <person name="Otillar R.P."/>
            <person name="Rayko E."/>
            <person name="Salamov A."/>
            <person name="Vandepoele K."/>
            <person name="Beszteri B."/>
            <person name="Gruber A."/>
            <person name="Heijde M."/>
            <person name="Katinka M."/>
            <person name="Mock T."/>
            <person name="Valentin K."/>
            <person name="Verret F."/>
            <person name="Berges J.A."/>
            <person name="Brownlee C."/>
            <person name="Cadoret J.P."/>
            <person name="Chiovitti A."/>
            <person name="Choi C.J."/>
            <person name="Coesel S."/>
            <person name="De Martino A."/>
            <person name="Detter J.C."/>
            <person name="Durkin C."/>
            <person name="Falciatore A."/>
            <person name="Fournet J."/>
            <person name="Haruta M."/>
            <person name="Huysman M.J."/>
            <person name="Jenkins B.D."/>
            <person name="Jiroutova K."/>
            <person name="Jorgensen R.E."/>
            <person name="Joubert Y."/>
            <person name="Kaplan A."/>
            <person name="Kroger N."/>
            <person name="Kroth P.G."/>
            <person name="La Roche J."/>
            <person name="Lindquist E."/>
            <person name="Lommer M."/>
            <person name="Martin-Jezequel V."/>
            <person name="Lopez P.J."/>
            <person name="Lucas S."/>
            <person name="Mangogna M."/>
            <person name="McGinnis K."/>
            <person name="Medlin L.K."/>
            <person name="Montsant A."/>
            <person name="Oudot-Le Secq M.P."/>
            <person name="Napoli C."/>
            <person name="Obornik M."/>
            <person name="Parker M.S."/>
            <person name="Petit J.L."/>
            <person name="Porcel B.M."/>
            <person name="Poulsen N."/>
            <person name="Robison M."/>
            <person name="Rychlewski L."/>
            <person name="Rynearson T.A."/>
            <person name="Schmutz J."/>
            <person name="Shapiro H."/>
            <person name="Siaut M."/>
            <person name="Stanley M."/>
            <person name="Sussman M.R."/>
            <person name="Taylor A.R."/>
            <person name="Vardi A."/>
            <person name="von Dassow P."/>
            <person name="Vyverman W."/>
            <person name="Willis A."/>
            <person name="Wyrwicz L.S."/>
            <person name="Rokhsar D.S."/>
            <person name="Weissenbach J."/>
            <person name="Armbrust E.V."/>
            <person name="Green B.R."/>
            <person name="Van de Peer Y."/>
            <person name="Grigoriev I.V."/>
        </authorList>
    </citation>
    <scope>NUCLEOTIDE SEQUENCE [LARGE SCALE GENOMIC DNA]</scope>
    <source>
        <strain evidence="2 3">CCMP1335</strain>
    </source>
</reference>
<dbReference type="InterPro" id="IPR000300">
    <property type="entry name" value="IPPc"/>
</dbReference>
<name>B8LD04_THAPS</name>